<keyword evidence="1" id="KW-0175">Coiled coil</keyword>
<keyword evidence="3" id="KW-1185">Reference proteome</keyword>
<organism evidence="2 3">
    <name type="scientific">Cymbomonas tetramitiformis</name>
    <dbReference type="NCBI Taxonomy" id="36881"/>
    <lineage>
        <taxon>Eukaryota</taxon>
        <taxon>Viridiplantae</taxon>
        <taxon>Chlorophyta</taxon>
        <taxon>Pyramimonadophyceae</taxon>
        <taxon>Pyramimonadales</taxon>
        <taxon>Pyramimonadaceae</taxon>
        <taxon>Cymbomonas</taxon>
    </lineage>
</organism>
<gene>
    <name evidence="2" type="ORF">CYMTET_35675</name>
</gene>
<dbReference type="Proteomes" id="UP001190700">
    <property type="component" value="Unassembled WGS sequence"/>
</dbReference>
<reference evidence="2 3" key="1">
    <citation type="journal article" date="2015" name="Genome Biol. Evol.">
        <title>Comparative Genomics of a Bacterivorous Green Alga Reveals Evolutionary Causalities and Consequences of Phago-Mixotrophic Mode of Nutrition.</title>
        <authorList>
            <person name="Burns J.A."/>
            <person name="Paasch A."/>
            <person name="Narechania A."/>
            <person name="Kim E."/>
        </authorList>
    </citation>
    <scope>NUCLEOTIDE SEQUENCE [LARGE SCALE GENOMIC DNA]</scope>
    <source>
        <strain evidence="2 3">PLY_AMNH</strain>
    </source>
</reference>
<protein>
    <submittedName>
        <fullName evidence="2">Uncharacterized protein</fullName>
    </submittedName>
</protein>
<proteinExistence type="predicted"/>
<accession>A0AAE0F8T6</accession>
<evidence type="ECO:0000256" key="1">
    <source>
        <dbReference type="SAM" id="Coils"/>
    </source>
</evidence>
<evidence type="ECO:0000313" key="2">
    <source>
        <dbReference type="EMBL" id="KAK3255202.1"/>
    </source>
</evidence>
<name>A0AAE0F8T6_9CHLO</name>
<comment type="caution">
    <text evidence="2">The sequence shown here is derived from an EMBL/GenBank/DDBJ whole genome shotgun (WGS) entry which is preliminary data.</text>
</comment>
<dbReference type="EMBL" id="LGRX02022860">
    <property type="protein sequence ID" value="KAK3255202.1"/>
    <property type="molecule type" value="Genomic_DNA"/>
</dbReference>
<sequence length="467" mass="51701">MRKRFTGCIYADPPQCADGAKFTDLTKDELRGMRFVGLPIKVEHEGPSRGVVVDQHTDDSTGYTTVSFELDEGYTGEALTRMIKSGSLPDLSLCHNVFFDDGVDLESWEKEPVEVIRMSASDAILDFTAQPSGASESVPAIATSVDESSKTLAGGEERIRDVKGRFLSDNVDRESAKTVEKLVSNDVSSDATCTFALDESEAIGSKINYFTDMADRVEVMARTMTPEQRAGAENLIKVIEKMAESHVGVHEQLNSTKKGHHKLQDRYDALERENARMREERKKENGDIAKNIADALNDIYREYNGNELDSSHRQELQRHLDNNPSLTQTLRGLPSATVAMSAQRQLVHVSDKLQAVQTRHAEETQNTLTAKLRAYQKQLSTLQTAGAAPEVTTSPMLSIPTERRNVPLATAPMISVPASHQKYGEAYTVLPTGLRDKLRDYDTGCGVGRLVPDDFSESSLQKRVRFS</sequence>
<feature type="coiled-coil region" evidence="1">
    <location>
        <begin position="253"/>
        <end position="287"/>
    </location>
</feature>
<dbReference type="AlphaFoldDB" id="A0AAE0F8T6"/>
<evidence type="ECO:0000313" key="3">
    <source>
        <dbReference type="Proteomes" id="UP001190700"/>
    </source>
</evidence>